<dbReference type="HOGENOM" id="CLU_358226_0_0_1"/>
<gene>
    <name evidence="2" type="ORF">AOL_s00081g125</name>
</gene>
<dbReference type="AlphaFoldDB" id="G1XFI3"/>
<keyword evidence="3" id="KW-1185">Reference proteome</keyword>
<feature type="region of interest" description="Disordered" evidence="1">
    <location>
        <begin position="1"/>
        <end position="100"/>
    </location>
</feature>
<evidence type="ECO:0000256" key="1">
    <source>
        <dbReference type="SAM" id="MobiDB-lite"/>
    </source>
</evidence>
<accession>G1XFI3</accession>
<evidence type="ECO:0000313" key="3">
    <source>
        <dbReference type="Proteomes" id="UP000008784"/>
    </source>
</evidence>
<comment type="caution">
    <text evidence="2">The sequence shown here is derived from an EMBL/GenBank/DDBJ whole genome shotgun (WGS) entry which is preliminary data.</text>
</comment>
<proteinExistence type="predicted"/>
<dbReference type="InParanoid" id="G1XFI3"/>
<reference evidence="2 3" key="1">
    <citation type="journal article" date="2011" name="PLoS Pathog.">
        <title>Genomic and proteomic analyses of the fungus Arthrobotrys oligospora provide insights into nematode-trap formation.</title>
        <authorList>
            <person name="Yang J."/>
            <person name="Wang L."/>
            <person name="Ji X."/>
            <person name="Feng Y."/>
            <person name="Li X."/>
            <person name="Zou C."/>
            <person name="Xu J."/>
            <person name="Ren Y."/>
            <person name="Mi Q."/>
            <person name="Wu J."/>
            <person name="Liu S."/>
            <person name="Liu Y."/>
            <person name="Huang X."/>
            <person name="Wang H."/>
            <person name="Niu X."/>
            <person name="Li J."/>
            <person name="Liang L."/>
            <person name="Luo Y."/>
            <person name="Ji K."/>
            <person name="Zhou W."/>
            <person name="Yu Z."/>
            <person name="Li G."/>
            <person name="Liu Y."/>
            <person name="Li L."/>
            <person name="Qiao M."/>
            <person name="Feng L."/>
            <person name="Zhang K.-Q."/>
        </authorList>
    </citation>
    <scope>NUCLEOTIDE SEQUENCE [LARGE SCALE GENOMIC DNA]</scope>
    <source>
        <strain evidence="3">ATCC 24927 / CBS 115.81 / DSM 1491</strain>
    </source>
</reference>
<protein>
    <submittedName>
        <fullName evidence="2">Uncharacterized protein</fullName>
    </submittedName>
</protein>
<sequence length="782" mass="89152">MFSAAAAYGEGYGTRQPDDPEWPLWEPGAGPSSNPQAGPSSYASRARSASSRAPPAVPPPPSSGYQHGTGLTDYSTPPYAPGNISLRHTRSTPSLRHNTPILKPRKSALRRMISQPMMFTAANTRTRRRISREYREIQESIEKAELNPEEYAQVLRDRAMHAVRFQQTKVNQNAGGRLIPDEIVHEACLAVCYNALHREDEALKRAIEFLRVMDKNLRVELSEFVKSVIKSSGGTRVELVVAERWEGFMKGVLGNLAVDWTPSGTVRCVGVRWSSEERKWEMRKFIGVVWYALKVFEGQIDPSAETIPDYAVRIGGDQSEIPADVTILCPYFTERKTVRNQIRRYLNQLFEPGRWERIAPLLWLVNVSNALPAVRDPDEYQTKLSLDFDEPDVGTLGGEGTPKVDSGARIVMIQLGRAEFAIYRVFEEPEDEEYQYFRWSTRRMDEPRPTRVNNKDLMEFFRVGDAWEDEGQRRVKWKVGEVGRMVRNCRLSGEVRFLYACLEAGIEMAYTTRQGAWLGVSEVVDGLPDRGEEDSVFRGFSGEFTDEARAGGFNIEPGRPRLSEMTPAEIRMSGFNKQVSDGVWSYFGYRVFDVKYETEPKTLDFLESALAPQDPRWIDFGLPSNWQQGHIALPWEAAYREIQDMDSEIAITRNIEEVAKMVTPMWKQVLLRKVERDRESMIKGLWGDKTGGRKLKGLKKKRGAGWYGNFDFDFNFINSGGRSNKFKSLRFGRGVFGGKKGGGFVEKRERMRIKAVGVLGFESSDCWDDEVWGKERFRRVFE</sequence>
<dbReference type="EMBL" id="ADOT01000144">
    <property type="protein sequence ID" value="EGX48129.1"/>
    <property type="molecule type" value="Genomic_DNA"/>
</dbReference>
<feature type="compositionally biased region" description="Low complexity" evidence="1">
    <location>
        <begin position="39"/>
        <end position="54"/>
    </location>
</feature>
<dbReference type="GeneID" id="22894136"/>
<dbReference type="RefSeq" id="XP_011123245.1">
    <property type="nucleotide sequence ID" value="XM_011124943.1"/>
</dbReference>
<name>G1XFI3_ARTOA</name>
<dbReference type="Proteomes" id="UP000008784">
    <property type="component" value="Unassembled WGS sequence"/>
</dbReference>
<dbReference type="OrthoDB" id="5426951at2759"/>
<evidence type="ECO:0000313" key="2">
    <source>
        <dbReference type="EMBL" id="EGX48129.1"/>
    </source>
</evidence>
<organism evidence="2 3">
    <name type="scientific">Arthrobotrys oligospora (strain ATCC 24927 / CBS 115.81 / DSM 1491)</name>
    <name type="common">Nematode-trapping fungus</name>
    <name type="synonym">Didymozoophaga oligospora</name>
    <dbReference type="NCBI Taxonomy" id="756982"/>
    <lineage>
        <taxon>Eukaryota</taxon>
        <taxon>Fungi</taxon>
        <taxon>Dikarya</taxon>
        <taxon>Ascomycota</taxon>
        <taxon>Pezizomycotina</taxon>
        <taxon>Orbiliomycetes</taxon>
        <taxon>Orbiliales</taxon>
        <taxon>Orbiliaceae</taxon>
        <taxon>Orbilia</taxon>
        <taxon>Orbilia oligospora</taxon>
    </lineage>
</organism>